<proteinExistence type="predicted"/>
<name>A0A0H5Q2E9_9ZZZZ</name>
<dbReference type="EMBL" id="LN853497">
    <property type="protein sequence ID" value="CRY96063.1"/>
    <property type="molecule type" value="Genomic_DNA"/>
</dbReference>
<dbReference type="InterPro" id="IPR036034">
    <property type="entry name" value="PDZ_sf"/>
</dbReference>
<organism evidence="2">
    <name type="scientific">uncultured prokaryote</name>
    <dbReference type="NCBI Taxonomy" id="198431"/>
    <lineage>
        <taxon>unclassified sequences</taxon>
        <taxon>environmental samples</taxon>
    </lineage>
</organism>
<accession>A0A0H5Q2E9</accession>
<feature type="domain" description="PDZ" evidence="1">
    <location>
        <begin position="88"/>
        <end position="132"/>
    </location>
</feature>
<dbReference type="Gene3D" id="2.30.42.10">
    <property type="match status" value="1"/>
</dbReference>
<dbReference type="SUPFAM" id="SSF50156">
    <property type="entry name" value="PDZ domain-like"/>
    <property type="match status" value="1"/>
</dbReference>
<evidence type="ECO:0000313" key="2">
    <source>
        <dbReference type="EMBL" id="CRY96063.1"/>
    </source>
</evidence>
<reference evidence="2" key="2">
    <citation type="submission" date="2015-07" db="EMBL/GenBank/DDBJ databases">
        <title>Plasmids, circular viruses and viroids from rat gut.</title>
        <authorList>
            <person name="Jorgensen T.J."/>
            <person name="Hansen M.A."/>
            <person name="Xu Z."/>
            <person name="Tabak M.A."/>
            <person name="Sorensen S.J."/>
            <person name="Hansen L.H."/>
        </authorList>
    </citation>
    <scope>NUCLEOTIDE SEQUENCE</scope>
    <source>
        <strain evidence="2">RGFK0896</strain>
    </source>
</reference>
<sequence length="154" mass="16015">MEQETKKGPVVLWLAVLGAAVCLILSLSGHRAEAVAASAPVELSGTARPAGTARTVIPLGKAVGIKLFSDGVLVVGLSPVETESGASCPGRDCGLKTGDVITHINGGEVDTIEQVQALVARCEDEPLTIQAVRGQRQLRLTAAAPLFRFDHKPE</sequence>
<dbReference type="AlphaFoldDB" id="A0A0H5Q2E9"/>
<protein>
    <recommendedName>
        <fullName evidence="1">PDZ domain-containing protein</fullName>
    </recommendedName>
</protein>
<evidence type="ECO:0000259" key="1">
    <source>
        <dbReference type="Pfam" id="PF17820"/>
    </source>
</evidence>
<reference evidence="2" key="1">
    <citation type="submission" date="2015-06" db="EMBL/GenBank/DDBJ databases">
        <authorList>
            <person name="Joergensen T."/>
        </authorList>
    </citation>
    <scope>NUCLEOTIDE SEQUENCE</scope>
    <source>
        <strain evidence="2">RGFK0896</strain>
    </source>
</reference>
<dbReference type="Pfam" id="PF17820">
    <property type="entry name" value="PDZ_6"/>
    <property type="match status" value="1"/>
</dbReference>
<dbReference type="InterPro" id="IPR041489">
    <property type="entry name" value="PDZ_6"/>
</dbReference>